<reference evidence="2 3" key="1">
    <citation type="submission" date="2023-02" db="EMBL/GenBank/DDBJ databases">
        <title>LHISI_Scaffold_Assembly.</title>
        <authorList>
            <person name="Stuart O.P."/>
            <person name="Cleave R."/>
            <person name="Magrath M.J.L."/>
            <person name="Mikheyev A.S."/>
        </authorList>
    </citation>
    <scope>NUCLEOTIDE SEQUENCE [LARGE SCALE GENOMIC DNA]</scope>
    <source>
        <strain evidence="2">Daus_M_001</strain>
        <tissue evidence="2">Leg muscle</tissue>
    </source>
</reference>
<feature type="compositionally biased region" description="Basic and acidic residues" evidence="1">
    <location>
        <begin position="892"/>
        <end position="903"/>
    </location>
</feature>
<proteinExistence type="predicted"/>
<feature type="compositionally biased region" description="Basic and acidic residues" evidence="1">
    <location>
        <begin position="831"/>
        <end position="840"/>
    </location>
</feature>
<name>A0ABQ9GKX7_9NEOP</name>
<organism evidence="2 3">
    <name type="scientific">Dryococelus australis</name>
    <dbReference type="NCBI Taxonomy" id="614101"/>
    <lineage>
        <taxon>Eukaryota</taxon>
        <taxon>Metazoa</taxon>
        <taxon>Ecdysozoa</taxon>
        <taxon>Arthropoda</taxon>
        <taxon>Hexapoda</taxon>
        <taxon>Insecta</taxon>
        <taxon>Pterygota</taxon>
        <taxon>Neoptera</taxon>
        <taxon>Polyneoptera</taxon>
        <taxon>Phasmatodea</taxon>
        <taxon>Verophasmatodea</taxon>
        <taxon>Anareolatae</taxon>
        <taxon>Phasmatidae</taxon>
        <taxon>Eurycanthinae</taxon>
        <taxon>Dryococelus</taxon>
    </lineage>
</organism>
<protein>
    <submittedName>
        <fullName evidence="2">Uncharacterized protein</fullName>
    </submittedName>
</protein>
<feature type="compositionally biased region" description="Gly residues" evidence="1">
    <location>
        <begin position="844"/>
        <end position="856"/>
    </location>
</feature>
<gene>
    <name evidence="2" type="ORF">PR048_026299</name>
</gene>
<comment type="caution">
    <text evidence="2">The sequence shown here is derived from an EMBL/GenBank/DDBJ whole genome shotgun (WGS) entry which is preliminary data.</text>
</comment>
<dbReference type="Proteomes" id="UP001159363">
    <property type="component" value="Chromosome 10"/>
</dbReference>
<feature type="region of interest" description="Disordered" evidence="1">
    <location>
        <begin position="814"/>
        <end position="903"/>
    </location>
</feature>
<feature type="region of interest" description="Disordered" evidence="1">
    <location>
        <begin position="1"/>
        <end position="122"/>
    </location>
</feature>
<feature type="compositionally biased region" description="Basic and acidic residues" evidence="1">
    <location>
        <begin position="857"/>
        <end position="869"/>
    </location>
</feature>
<evidence type="ECO:0000313" key="2">
    <source>
        <dbReference type="EMBL" id="KAJ8872686.1"/>
    </source>
</evidence>
<keyword evidence="3" id="KW-1185">Reference proteome</keyword>
<dbReference type="EMBL" id="JARBHB010000011">
    <property type="protein sequence ID" value="KAJ8872686.1"/>
    <property type="molecule type" value="Genomic_DNA"/>
</dbReference>
<evidence type="ECO:0000256" key="1">
    <source>
        <dbReference type="SAM" id="MobiDB-lite"/>
    </source>
</evidence>
<accession>A0ABQ9GKX7</accession>
<sequence>MSRMRVTKTVPVEVTDEHPDSLHHPTSSPLPQVSEAAEAERLDCSPPTKSNRVQSPAGPPHATFIGSQLNGGQHPDEINMQPDGRGWRHLHVAPGLPQRQQGRARASLPPPGGARVPRGGLNEGDLMALSRTALAPGASPLVARTASHATQPALQRLYAKFKSAHERVALPEKRKFTSHHTLLAIKIAALRRMLAKDPALVDCVEQARVPMTTMRSHIQAVSKLDRQTSGVSGFDRGRIIVAYRDCGLSHRDISFRVGRNATTVKPIWYEWVEVTRAAGRTGKKKNLTPLRRRFKRFFAHGRVKSRGSSVRILGKQRENGRYAIIIDQSCQQDRRSLWWCNCSCEVSPVPPARISAKRTADEEAGLMKIRQNKFNPRLEIQHYRLCSQSIFPQPRSVLQRSCIASRVGIPQSVRETWDFQCYNNVTRVTPRLAYKVPVTRRPTLWEGYTLDPHLHPRRSARGTNRLLADRRRKNILGIRALGATRDLEKFLGDCLGPYKNKPHLDCRQSLAECGLRSHVRTTTVERETTADEAFRRVKANVREDACKTLEHLHDKYLKVCPSVHVNLLVAAVVYPTGQPTCITPRRGEFDSQRWRGHVTDVAIERHFRTLPPRREEWGWGKAGGELSPSKTTYEVGRRDWWIGSKIRWKGVGGEGRGRIYTCHNGGVMERGERGRGSIHSETTLPPPLGQKWVVIRIPAGVAGAEKKGVGRRGEVMPLHQLNNLPPLPRTLFPIAIPGTGTAAASDLRIRALWSDYYGAARRPSRRKLRHAEIFSVKAAGTGSRCIPREGREPVPEGWRERNIRYRRGGKVMGREAGSEAAAVGQWASSRADARTEERTAGETAAGGPGTPEGGGCESRDGSKTWGARDDGDEGTTSAAQPEWSPARVAWSRRHEPGTMPLRDKYKIKIGSEGKKSRALKSSLYSELPIRWFDWTVSTADHETSHVARHTFPSAQVNNNTDSPVSITSNISQALLKFYFPAIPAPPVEQPLQQNFRQMSLSEHKRGKLGYLGRKTVLRSCTYHISRQMVSRHYLGRALEFARTKDKKPFVPSAGFEHTASCIRAKLAVARPASVNSTVISQALVTIYWIRHKQYSRYIREAYYEHVRSQKEGSASLIDTTFVWKIPPCLCGRVWNNHHITYGDINIACLHNACAHDKNLTLKGREREGYKFDPDSTAVGLMDITHVLSDVRNRELTGGTKNYSGQNYGRAFESAHFTVNYLYLSRFVRRKAYVVTYLDPEQFQRLFSIEKTVHSVNVYPTLLISRQFSKLIAYRVFSTEPMKLRIVVQHDFVHCSSQLENMDTTAQLTDHIWTTCEEQLYNTFSLIRTQPSLQLILDKFTSNCLQSLCTKTERNAQSTVTSLLFIAGPRWCSESCPGRYRWSTGFLGGLPFPPALHFGAAPYTPRVILIGSQNLDVKNRSVYILISLVYSHPKAVKTYPKFATGKEEESLFECSTILETEKQSFEESILQWRSVLRRLDAWRFLEE</sequence>
<evidence type="ECO:0000313" key="3">
    <source>
        <dbReference type="Proteomes" id="UP001159363"/>
    </source>
</evidence>